<evidence type="ECO:0000313" key="1">
    <source>
        <dbReference type="EMBL" id="PHN04755.1"/>
    </source>
</evidence>
<comment type="caution">
    <text evidence="1">The sequence shown here is derived from an EMBL/GenBank/DDBJ whole genome shotgun (WGS) entry which is preliminary data.</text>
</comment>
<accession>A0A2D0N8E7</accession>
<dbReference type="OrthoDB" id="9794241at2"/>
<dbReference type="AlphaFoldDB" id="A0A2D0N8E7"/>
<dbReference type="Pfam" id="PF09365">
    <property type="entry name" value="DUF2461"/>
    <property type="match status" value="1"/>
</dbReference>
<dbReference type="InterPro" id="IPR012808">
    <property type="entry name" value="CHP02453"/>
</dbReference>
<dbReference type="RefSeq" id="WP_099151814.1">
    <property type="nucleotide sequence ID" value="NZ_PDUD01000024.1"/>
</dbReference>
<name>A0A2D0N8E7_FLAN2</name>
<evidence type="ECO:0000313" key="2">
    <source>
        <dbReference type="Proteomes" id="UP000223913"/>
    </source>
</evidence>
<dbReference type="PANTHER" id="PTHR36452">
    <property type="entry name" value="CHROMOSOME 12, WHOLE GENOME SHOTGUN SEQUENCE"/>
    <property type="match status" value="1"/>
</dbReference>
<dbReference type="Proteomes" id="UP000223913">
    <property type="component" value="Unassembled WGS sequence"/>
</dbReference>
<proteinExistence type="predicted"/>
<dbReference type="PANTHER" id="PTHR36452:SF1">
    <property type="entry name" value="DUF2461 DOMAIN-CONTAINING PROTEIN"/>
    <property type="match status" value="1"/>
</dbReference>
<keyword evidence="2" id="KW-1185">Reference proteome</keyword>
<reference evidence="1 2" key="1">
    <citation type="submission" date="2017-10" db="EMBL/GenBank/DDBJ databases">
        <title>The draft genome sequence of Lewinella nigricans NBRC 102662.</title>
        <authorList>
            <person name="Wang K."/>
        </authorList>
    </citation>
    <scope>NUCLEOTIDE SEQUENCE [LARGE SCALE GENOMIC DNA]</scope>
    <source>
        <strain evidence="1 2">NBRC 102662</strain>
    </source>
</reference>
<sequence>MPITAIPKSTLSFLEDLKDNNNRPWFNDHKERYQQEHAYMVEFAENLIARMTQHDLLEPMSGKKSLFRIYRDTRFSKDKTPYKSHFSGSLKRATKLRRGGYYYHIQPGGSFLGGGFWGPSSADLQRIREEIAADAQPLRDIIADDTFQQTFGDMKGVKVKTSPKGYTQDHPNIDLIRHKQFIVTREFTDKQVMSPDFLDQVVDTFQAMRPFFDYMSEVLTTDSNGVPIV</sequence>
<dbReference type="PIRSF" id="PIRSF028451">
    <property type="entry name" value="UCP028451"/>
    <property type="match status" value="1"/>
</dbReference>
<organism evidence="1 2">
    <name type="scientific">Flavilitoribacter nigricans (strain ATCC 23147 / DSM 23189 / NBRC 102662 / NCIMB 1420 / SS-2)</name>
    <name type="common">Lewinella nigricans</name>
    <dbReference type="NCBI Taxonomy" id="1122177"/>
    <lineage>
        <taxon>Bacteria</taxon>
        <taxon>Pseudomonadati</taxon>
        <taxon>Bacteroidota</taxon>
        <taxon>Saprospiria</taxon>
        <taxon>Saprospirales</taxon>
        <taxon>Lewinellaceae</taxon>
        <taxon>Flavilitoribacter</taxon>
    </lineage>
</organism>
<dbReference type="InterPro" id="IPR015996">
    <property type="entry name" value="UCP028451"/>
</dbReference>
<dbReference type="EMBL" id="PDUD01000024">
    <property type="protein sequence ID" value="PHN04755.1"/>
    <property type="molecule type" value="Genomic_DNA"/>
</dbReference>
<gene>
    <name evidence="1" type="ORF">CRP01_19765</name>
</gene>
<dbReference type="NCBIfam" id="TIGR02453">
    <property type="entry name" value="TIGR02453 family protein"/>
    <property type="match status" value="1"/>
</dbReference>
<protein>
    <submittedName>
        <fullName evidence="1">TIGR02453 family protein</fullName>
    </submittedName>
</protein>